<evidence type="ECO:0000313" key="3">
    <source>
        <dbReference type="Proteomes" id="UP001241092"/>
    </source>
</evidence>
<dbReference type="RefSeq" id="WP_286212052.1">
    <property type="nucleotide sequence ID" value="NZ_AP027452.1"/>
</dbReference>
<gene>
    <name evidence="2" type="ORF">hbim_05852</name>
</gene>
<dbReference type="AlphaFoldDB" id="A0AAI8TZV0"/>
<dbReference type="EMBL" id="AP027452">
    <property type="protein sequence ID" value="BDY31894.1"/>
    <property type="molecule type" value="Genomic_DNA"/>
</dbReference>
<keyword evidence="1" id="KW-0472">Membrane</keyword>
<organism evidence="2 3">
    <name type="scientific">Mycolicibacterium mageritense</name>
    <name type="common">Mycobacterium mageritense</name>
    <dbReference type="NCBI Taxonomy" id="53462"/>
    <lineage>
        <taxon>Bacteria</taxon>
        <taxon>Bacillati</taxon>
        <taxon>Actinomycetota</taxon>
        <taxon>Actinomycetes</taxon>
        <taxon>Mycobacteriales</taxon>
        <taxon>Mycobacteriaceae</taxon>
        <taxon>Mycolicibacterium</taxon>
    </lineage>
</organism>
<protein>
    <submittedName>
        <fullName evidence="2">Uncharacterized protein</fullName>
    </submittedName>
</protein>
<feature type="transmembrane region" description="Helical" evidence="1">
    <location>
        <begin position="103"/>
        <end position="125"/>
    </location>
</feature>
<accession>A0AAI8TZV0</accession>
<sequence>MSSSTPDTAGGHWLTASEVARASQLREDLVERFLPAAEPREALYSGDLVAVARFVKQLTDLGTPAPAIEVAVAELRSRPDAAFKVALGTGRHRAPFDMKRRKVWLSVGASLVAALLVAGITSTVFTGDDQKAETAAPAPRPEPVPADVIAPAVMNIAALPTRPDPVCAQWERASASYGAKLQAWVKTDPRIPASRWSPKQRAVTLAVIPLMRDEATGLRKLADKAEYPLLAELLRGQAKYEDAYADRLPNFKPGDQALWKAASSLSGTVKAICSAAK</sequence>
<dbReference type="Proteomes" id="UP001241092">
    <property type="component" value="Chromosome"/>
</dbReference>
<proteinExistence type="predicted"/>
<reference evidence="2" key="1">
    <citation type="submission" date="2023-03" db="EMBL/GenBank/DDBJ databases">
        <title>Draft genome sequence of a Mycolicibacterium mageritense strain H4_3_1 isolated from a hybrid biological-inorganic system reactor.</title>
        <authorList>
            <person name="Feng X."/>
            <person name="Kazama D."/>
            <person name="Sato K."/>
            <person name="Kobayashi H."/>
        </authorList>
    </citation>
    <scope>NUCLEOTIDE SEQUENCE</scope>
    <source>
        <strain evidence="2">H4_3_1</strain>
    </source>
</reference>
<evidence type="ECO:0000256" key="1">
    <source>
        <dbReference type="SAM" id="Phobius"/>
    </source>
</evidence>
<evidence type="ECO:0000313" key="2">
    <source>
        <dbReference type="EMBL" id="BDY31894.1"/>
    </source>
</evidence>
<keyword evidence="1" id="KW-1133">Transmembrane helix</keyword>
<keyword evidence="1" id="KW-0812">Transmembrane</keyword>
<name>A0AAI8TZV0_MYCME</name>